<comment type="caution">
    <text evidence="4">The sequence shown here is derived from an EMBL/GenBank/DDBJ whole genome shotgun (WGS) entry which is preliminary data.</text>
</comment>
<dbReference type="Gene3D" id="2.30.29.30">
    <property type="entry name" value="Pleckstrin-homology domain (PH domain)/Phosphotyrosine-binding domain (PTB)"/>
    <property type="match status" value="1"/>
</dbReference>
<name>A0AAE1E1H3_9GAST</name>
<proteinExistence type="predicted"/>
<evidence type="ECO:0000256" key="1">
    <source>
        <dbReference type="ARBA" id="ARBA00022737"/>
    </source>
</evidence>
<evidence type="ECO:0000259" key="3">
    <source>
        <dbReference type="PROSITE" id="PS50003"/>
    </source>
</evidence>
<feature type="region of interest" description="Disordered" evidence="2">
    <location>
        <begin position="159"/>
        <end position="237"/>
    </location>
</feature>
<dbReference type="InterPro" id="IPR001478">
    <property type="entry name" value="PDZ"/>
</dbReference>
<feature type="region of interest" description="Disordered" evidence="2">
    <location>
        <begin position="309"/>
        <end position="398"/>
    </location>
</feature>
<dbReference type="SMART" id="SM00233">
    <property type="entry name" value="PH"/>
    <property type="match status" value="1"/>
</dbReference>
<feature type="domain" description="PH" evidence="3">
    <location>
        <begin position="8"/>
        <end position="117"/>
    </location>
</feature>
<dbReference type="AlphaFoldDB" id="A0AAE1E1H3"/>
<dbReference type="SUPFAM" id="SSF50156">
    <property type="entry name" value="PDZ domain-like"/>
    <property type="match status" value="1"/>
</dbReference>
<dbReference type="InterPro" id="IPR011993">
    <property type="entry name" value="PH-like_dom_sf"/>
</dbReference>
<evidence type="ECO:0000256" key="2">
    <source>
        <dbReference type="SAM" id="MobiDB-lite"/>
    </source>
</evidence>
<feature type="region of interest" description="Disordered" evidence="2">
    <location>
        <begin position="579"/>
        <end position="687"/>
    </location>
</feature>
<accession>A0AAE1E1H3</accession>
<reference evidence="4" key="1">
    <citation type="journal article" date="2023" name="G3 (Bethesda)">
        <title>A reference genome for the long-term kleptoplast-retaining sea slug Elysia crispata morphotype clarki.</title>
        <authorList>
            <person name="Eastman K.E."/>
            <person name="Pendleton A.L."/>
            <person name="Shaikh M.A."/>
            <person name="Suttiyut T."/>
            <person name="Ogas R."/>
            <person name="Tomko P."/>
            <person name="Gavelis G."/>
            <person name="Widhalm J.R."/>
            <person name="Wisecaver J.H."/>
        </authorList>
    </citation>
    <scope>NUCLEOTIDE SEQUENCE</scope>
    <source>
        <strain evidence="4">ECLA1</strain>
    </source>
</reference>
<feature type="compositionally biased region" description="Low complexity" evidence="2">
    <location>
        <begin position="326"/>
        <end position="343"/>
    </location>
</feature>
<dbReference type="Proteomes" id="UP001283361">
    <property type="component" value="Unassembled WGS sequence"/>
</dbReference>
<feature type="compositionally biased region" description="Low complexity" evidence="2">
    <location>
        <begin position="672"/>
        <end position="687"/>
    </location>
</feature>
<keyword evidence="1" id="KW-0677">Repeat</keyword>
<dbReference type="InterPro" id="IPR036034">
    <property type="entry name" value="PDZ_sf"/>
</dbReference>
<dbReference type="InterPro" id="IPR051230">
    <property type="entry name" value="APP-Binding"/>
</dbReference>
<protein>
    <recommendedName>
        <fullName evidence="3">PH domain-containing protein</fullName>
    </recommendedName>
</protein>
<dbReference type="SMART" id="SM00228">
    <property type="entry name" value="PDZ"/>
    <property type="match status" value="2"/>
</dbReference>
<feature type="compositionally biased region" description="Polar residues" evidence="2">
    <location>
        <begin position="174"/>
        <end position="192"/>
    </location>
</feature>
<keyword evidence="5" id="KW-1185">Reference proteome</keyword>
<feature type="compositionally biased region" description="Polar residues" evidence="2">
    <location>
        <begin position="605"/>
        <end position="616"/>
    </location>
</feature>
<feature type="compositionally biased region" description="Basic and acidic residues" evidence="2">
    <location>
        <begin position="634"/>
        <end position="645"/>
    </location>
</feature>
<dbReference type="PANTHER" id="PTHR12345">
    <property type="entry name" value="SYNTENIN RELATED"/>
    <property type="match status" value="1"/>
</dbReference>
<gene>
    <name evidence="4" type="ORF">RRG08_005564</name>
</gene>
<evidence type="ECO:0000313" key="5">
    <source>
        <dbReference type="Proteomes" id="UP001283361"/>
    </source>
</evidence>
<sequence>MADGVVENIVKQGYLRRTNTSSNRFSGLFKRQEGTKWFVLVVRQNSPYLQQYDADVDVFSRTPIHSYSLAECKAVRSMGSSNPPMFCVVCPDRVIELIAASRTQMLEWVSTVETCLTDLGVIKNEPVEHVYTVCPAVVRKPRVSKEVLEEREAEALMLIASDDVPSTPAPPIPSVSQSNESEPYSPYNNVASSALPWPRDSRRASSPVEVSAIESPPRVPARSKTLKQTSTTSPPKISCAQDREMEINAANVIDHLPPPLPSRSKSNAVSTGSLLSPLYSANPLIHPITGSSNDSDFVSPEVIAQLRSERTNIGEPQVPSLSPVEGSDGSSVSLFLSSNTTSNMRKNEASASSPSARKNAFSKVGSLSSQKSAEDWENKSHSSSSPFSSFSSPTPSPELEQLLEISINTSAPSTHENDYSTLPSHSGACSLPKKVSEMACTNVSATISSSSDYSRPIPRSRHAFTRQDCLQDELHPSEVFDSDTYSKSNGLYDNNLRACILNESEENGAAFGDAVERQDQDKLKDENENCYGLVFEYPIPCVPSNMPIPCIPPLPPRHDSLLEAPHSPISFHETHTSFVKSKEVNAPPLPLPRRNTSHARYGASNRMSSPTASQNLEIPPMPPRRQSPLTSKALSHDNRDNKFDEDNPPALPSRPSQSFYIKRPQLTPQCNSKSDSSESQAAAESHASETACSQSGLSRMMLLDRAHSLHTVVSLKQTQAEILQSEISMPSVALTLTQKSGHGLALVEWNSLPCVVGWNQRDFPSLHGKLHLGDQLISVNGVKVTTVDVAQKLLKGATTPKITMVLHRMPYAKVFAIRRDAEGQSLGIKREGGSGEIVYVDPNGLAAQHGLTAYALGVISEIRCNWFITEINNRPISLFFKENEIEHRLAAVGREISIVVQPSDFIHEIRKQFKKLKNYKNYIAQ</sequence>
<dbReference type="EMBL" id="JAWDGP010001677">
    <property type="protein sequence ID" value="KAK3789418.1"/>
    <property type="molecule type" value="Genomic_DNA"/>
</dbReference>
<feature type="compositionally biased region" description="Polar residues" evidence="2">
    <location>
        <begin position="226"/>
        <end position="235"/>
    </location>
</feature>
<dbReference type="GO" id="GO:0005886">
    <property type="term" value="C:plasma membrane"/>
    <property type="evidence" value="ECO:0007669"/>
    <property type="project" value="TreeGrafter"/>
</dbReference>
<dbReference type="PROSITE" id="PS50003">
    <property type="entry name" value="PH_DOMAIN"/>
    <property type="match status" value="1"/>
</dbReference>
<feature type="compositionally biased region" description="Low complexity" evidence="2">
    <location>
        <begin position="381"/>
        <end position="393"/>
    </location>
</feature>
<dbReference type="InterPro" id="IPR001849">
    <property type="entry name" value="PH_domain"/>
</dbReference>
<evidence type="ECO:0000313" key="4">
    <source>
        <dbReference type="EMBL" id="KAK3789418.1"/>
    </source>
</evidence>
<dbReference type="SUPFAM" id="SSF50729">
    <property type="entry name" value="PH domain-like"/>
    <property type="match status" value="1"/>
</dbReference>
<organism evidence="4 5">
    <name type="scientific">Elysia crispata</name>
    <name type="common">lettuce slug</name>
    <dbReference type="NCBI Taxonomy" id="231223"/>
    <lineage>
        <taxon>Eukaryota</taxon>
        <taxon>Metazoa</taxon>
        <taxon>Spiralia</taxon>
        <taxon>Lophotrochozoa</taxon>
        <taxon>Mollusca</taxon>
        <taxon>Gastropoda</taxon>
        <taxon>Heterobranchia</taxon>
        <taxon>Euthyneura</taxon>
        <taxon>Panpulmonata</taxon>
        <taxon>Sacoglossa</taxon>
        <taxon>Placobranchoidea</taxon>
        <taxon>Plakobranchidae</taxon>
        <taxon>Elysia</taxon>
    </lineage>
</organism>
<dbReference type="GO" id="GO:0005737">
    <property type="term" value="C:cytoplasm"/>
    <property type="evidence" value="ECO:0007669"/>
    <property type="project" value="TreeGrafter"/>
</dbReference>
<dbReference type="PANTHER" id="PTHR12345:SF11">
    <property type="entry name" value="FI13065P"/>
    <property type="match status" value="1"/>
</dbReference>
<dbReference type="Gene3D" id="2.30.42.10">
    <property type="match status" value="1"/>
</dbReference>